<dbReference type="Proteomes" id="UP000799767">
    <property type="component" value="Unassembled WGS sequence"/>
</dbReference>
<feature type="chain" id="PRO_5025338506" evidence="8">
    <location>
        <begin position="18"/>
        <end position="512"/>
    </location>
</feature>
<dbReference type="Pfam" id="PF07156">
    <property type="entry name" value="Prenylcys_lyase"/>
    <property type="match status" value="1"/>
</dbReference>
<dbReference type="GeneID" id="54470831"/>
<keyword evidence="4 8" id="KW-0732">Signal</keyword>
<reference evidence="10" key="1">
    <citation type="journal article" date="2020" name="Stud. Mycol.">
        <title>101 Dothideomycetes genomes: a test case for predicting lifestyles and emergence of pathogens.</title>
        <authorList>
            <person name="Haridas S."/>
            <person name="Albert R."/>
            <person name="Binder M."/>
            <person name="Bloem J."/>
            <person name="Labutti K."/>
            <person name="Salamov A."/>
            <person name="Andreopoulos B."/>
            <person name="Baker S."/>
            <person name="Barry K."/>
            <person name="Bills G."/>
            <person name="Bluhm B."/>
            <person name="Cannon C."/>
            <person name="Castanera R."/>
            <person name="Culley D."/>
            <person name="Daum C."/>
            <person name="Ezra D."/>
            <person name="Gonzalez J."/>
            <person name="Henrissat B."/>
            <person name="Kuo A."/>
            <person name="Liang C."/>
            <person name="Lipzen A."/>
            <person name="Lutzoni F."/>
            <person name="Magnuson J."/>
            <person name="Mondo S."/>
            <person name="Nolan M."/>
            <person name="Ohm R."/>
            <person name="Pangilinan J."/>
            <person name="Park H.-J."/>
            <person name="Ramirez L."/>
            <person name="Alfaro M."/>
            <person name="Sun H."/>
            <person name="Tritt A."/>
            <person name="Yoshinaga Y."/>
            <person name="Zwiers L.-H."/>
            <person name="Turgeon B."/>
            <person name="Goodwin S."/>
            <person name="Spatafora J."/>
            <person name="Crous P."/>
            <person name="Grigoriev I."/>
        </authorList>
    </citation>
    <scope>NUCLEOTIDE SEQUENCE</scope>
    <source>
        <strain evidence="10">CBS 113389</strain>
    </source>
</reference>
<dbReference type="OrthoDB" id="437369at2759"/>
<dbReference type="InterPro" id="IPR036188">
    <property type="entry name" value="FAD/NAD-bd_sf"/>
</dbReference>
<evidence type="ECO:0000256" key="3">
    <source>
        <dbReference type="ARBA" id="ARBA00022630"/>
    </source>
</evidence>
<keyword evidence="7" id="KW-0325">Glycoprotein</keyword>
<dbReference type="InterPro" id="IPR010795">
    <property type="entry name" value="Prenylcys_lyase"/>
</dbReference>
<evidence type="ECO:0000256" key="5">
    <source>
        <dbReference type="ARBA" id="ARBA00022827"/>
    </source>
</evidence>
<dbReference type="PANTHER" id="PTHR15944:SF0">
    <property type="entry name" value="PRENYLCYSTEINE LYASE DOMAIN-CONTAINING PROTEIN"/>
    <property type="match status" value="1"/>
</dbReference>
<comment type="similarity">
    <text evidence="2">Belongs to the prenylcysteine oxidase family.</text>
</comment>
<evidence type="ECO:0000256" key="8">
    <source>
        <dbReference type="SAM" id="SignalP"/>
    </source>
</evidence>
<dbReference type="GO" id="GO:0030328">
    <property type="term" value="P:prenylcysteine catabolic process"/>
    <property type="evidence" value="ECO:0007669"/>
    <property type="project" value="InterPro"/>
</dbReference>
<keyword evidence="3" id="KW-0285">Flavoprotein</keyword>
<dbReference type="PIRSF" id="PIRSF036292">
    <property type="entry name" value="Prenylcysteine_oxidase"/>
    <property type="match status" value="1"/>
</dbReference>
<evidence type="ECO:0000256" key="6">
    <source>
        <dbReference type="ARBA" id="ARBA00023002"/>
    </source>
</evidence>
<dbReference type="EMBL" id="MU001637">
    <property type="protein sequence ID" value="KAF2481861.1"/>
    <property type="molecule type" value="Genomic_DNA"/>
</dbReference>
<dbReference type="PANTHER" id="PTHR15944">
    <property type="entry name" value="FARNESYLCYSTEINE LYASE"/>
    <property type="match status" value="1"/>
</dbReference>
<dbReference type="Gene3D" id="3.50.50.60">
    <property type="entry name" value="FAD/NAD(P)-binding domain"/>
    <property type="match status" value="1"/>
</dbReference>
<dbReference type="SUPFAM" id="SSF51905">
    <property type="entry name" value="FAD/NAD(P)-binding domain"/>
    <property type="match status" value="1"/>
</dbReference>
<evidence type="ECO:0000313" key="10">
    <source>
        <dbReference type="EMBL" id="KAF2481861.1"/>
    </source>
</evidence>
<gene>
    <name evidence="10" type="ORF">BDY17DRAFT_172961</name>
</gene>
<dbReference type="AlphaFoldDB" id="A0A6A6PQB1"/>
<proteinExistence type="inferred from homology"/>
<dbReference type="GO" id="GO:0030327">
    <property type="term" value="P:prenylated protein catabolic process"/>
    <property type="evidence" value="ECO:0007669"/>
    <property type="project" value="TreeGrafter"/>
</dbReference>
<organism evidence="10 11">
    <name type="scientific">Neohortaea acidophila</name>
    <dbReference type="NCBI Taxonomy" id="245834"/>
    <lineage>
        <taxon>Eukaryota</taxon>
        <taxon>Fungi</taxon>
        <taxon>Dikarya</taxon>
        <taxon>Ascomycota</taxon>
        <taxon>Pezizomycotina</taxon>
        <taxon>Dothideomycetes</taxon>
        <taxon>Dothideomycetidae</taxon>
        <taxon>Mycosphaerellales</taxon>
        <taxon>Teratosphaeriaceae</taxon>
        <taxon>Neohortaea</taxon>
    </lineage>
</organism>
<keyword evidence="11" id="KW-1185">Reference proteome</keyword>
<name>A0A6A6PQB1_9PEZI</name>
<keyword evidence="5" id="KW-0274">FAD</keyword>
<evidence type="ECO:0000313" key="11">
    <source>
        <dbReference type="Proteomes" id="UP000799767"/>
    </source>
</evidence>
<dbReference type="GO" id="GO:0016829">
    <property type="term" value="F:lyase activity"/>
    <property type="evidence" value="ECO:0007669"/>
    <property type="project" value="UniProtKB-KW"/>
</dbReference>
<sequence>MKLSIYLAAALCGLSSSADNGQAPLVYEQSGSNIKNVAIIGAGAGGASSAYHLAKFAASAGRPVNITVFERNSYIGGRSTTVDAYDDPNYPVELGASIFVETNHILFNATKEFNLSTNAFITQSDIPGAGLAVWNGEEFVITQSGGSGWWDIAKLFWRYGLGPMKTMRLVKEVVGKFLEMYDEPAFPFQSLTQVGQDVGLLAVTAATGTQYLEENGITGDFGQEIVQASTRVNYAQNLDYIHGLEAMVSMAAENAQAVTGGNWQIFASMIQASQATALLETSVIAIEKTKHGRYQLRFSDAGTESSADPGSQTFDDVVLATPYQYSNISLPEELTAPDTIPYVQLHVTLFTSPHLLSPSFFGQKPDNPAPRVVLTTLPKREEPASGSEGVGSPGFFSISLLRQVTNPKSSRPEYLYKIFSAAPPNSTFLHNLLGVEHEDGDEIEESKNRPITWCYRKVWNSYPYEFPRVTFERIELGKNLWYTGAMDSFINGLTTTTEQLARLNIPAETESR</sequence>
<feature type="signal peptide" evidence="8">
    <location>
        <begin position="1"/>
        <end position="17"/>
    </location>
</feature>
<evidence type="ECO:0000256" key="4">
    <source>
        <dbReference type="ARBA" id="ARBA00022729"/>
    </source>
</evidence>
<evidence type="ECO:0000256" key="7">
    <source>
        <dbReference type="ARBA" id="ARBA00023180"/>
    </source>
</evidence>
<keyword evidence="10" id="KW-0456">Lyase</keyword>
<evidence type="ECO:0000259" key="9">
    <source>
        <dbReference type="Pfam" id="PF07156"/>
    </source>
</evidence>
<comment type="cofactor">
    <cofactor evidence="1">
        <name>FAD</name>
        <dbReference type="ChEBI" id="CHEBI:57692"/>
    </cofactor>
</comment>
<evidence type="ECO:0000256" key="1">
    <source>
        <dbReference type="ARBA" id="ARBA00001974"/>
    </source>
</evidence>
<accession>A0A6A6PQB1</accession>
<feature type="domain" description="Prenylcysteine lyase" evidence="9">
    <location>
        <begin position="148"/>
        <end position="492"/>
    </location>
</feature>
<dbReference type="Pfam" id="PF13450">
    <property type="entry name" value="NAD_binding_8"/>
    <property type="match status" value="1"/>
</dbReference>
<dbReference type="RefSeq" id="XP_033588431.1">
    <property type="nucleotide sequence ID" value="XM_033729829.1"/>
</dbReference>
<keyword evidence="6" id="KW-0560">Oxidoreductase</keyword>
<protein>
    <submittedName>
        <fullName evidence="10">Prenylcysteine lyase-domain-containing protein</fullName>
    </submittedName>
</protein>
<dbReference type="InterPro" id="IPR017046">
    <property type="entry name" value="Prenylcysteine_Oxase1"/>
</dbReference>
<evidence type="ECO:0000256" key="2">
    <source>
        <dbReference type="ARBA" id="ARBA00009967"/>
    </source>
</evidence>
<dbReference type="GO" id="GO:0001735">
    <property type="term" value="F:prenylcysteine oxidase activity"/>
    <property type="evidence" value="ECO:0007669"/>
    <property type="project" value="InterPro"/>
</dbReference>